<protein>
    <submittedName>
        <fullName evidence="1">Uncharacterized protein</fullName>
    </submittedName>
</protein>
<evidence type="ECO:0000313" key="2">
    <source>
        <dbReference type="Proteomes" id="UP000264492"/>
    </source>
</evidence>
<dbReference type="OrthoDB" id="8595802at2"/>
<dbReference type="AlphaFoldDB" id="A0A371K2G9"/>
<sequence length="189" mass="21424">MRQTDYRFVAASDADLQRLLPILREFYAEEHLPYFPNALLSASAARSTLPYDLALPPGRIMRRSLAALLILSLCAACATAQAAEKLDDPRSNGYLSPRERSLCEAPEWRRDWCEQPHEVRAFLSRYDECEHWRGEEAPQGDAQRAQEIVEGANESCKGNDLRLRELRQRYKNVPAVAAALSALEFNYGP</sequence>
<comment type="caution">
    <text evidence="1">The sequence shown here is derived from an EMBL/GenBank/DDBJ whole genome shotgun (WGS) entry which is preliminary data.</text>
</comment>
<reference evidence="1 2" key="1">
    <citation type="submission" date="2018-08" db="EMBL/GenBank/DDBJ databases">
        <title>Lysobacter sp. zong2l5, whole genome shotgun sequence.</title>
        <authorList>
            <person name="Zhang X."/>
            <person name="Feng G."/>
            <person name="Zhu H."/>
        </authorList>
    </citation>
    <scope>NUCLEOTIDE SEQUENCE [LARGE SCALE GENOMIC DNA]</scope>
    <source>
        <strain evidence="2">zong2l5</strain>
    </source>
</reference>
<name>A0A371K2G9_9GAMM</name>
<evidence type="ECO:0000313" key="1">
    <source>
        <dbReference type="EMBL" id="RDZ28113.1"/>
    </source>
</evidence>
<dbReference type="RefSeq" id="WP_115857555.1">
    <property type="nucleotide sequence ID" value="NZ_QTSU01000001.1"/>
</dbReference>
<proteinExistence type="predicted"/>
<accession>A0A371K2G9</accession>
<gene>
    <name evidence="1" type="ORF">DX914_02920</name>
</gene>
<organism evidence="1 2">
    <name type="scientific">Lysobacter silvisoli</name>
    <dbReference type="NCBI Taxonomy" id="2293254"/>
    <lineage>
        <taxon>Bacteria</taxon>
        <taxon>Pseudomonadati</taxon>
        <taxon>Pseudomonadota</taxon>
        <taxon>Gammaproteobacteria</taxon>
        <taxon>Lysobacterales</taxon>
        <taxon>Lysobacteraceae</taxon>
        <taxon>Lysobacter</taxon>
    </lineage>
</organism>
<keyword evidence="2" id="KW-1185">Reference proteome</keyword>
<dbReference type="Proteomes" id="UP000264492">
    <property type="component" value="Unassembled WGS sequence"/>
</dbReference>
<dbReference type="EMBL" id="QTSU01000001">
    <property type="protein sequence ID" value="RDZ28113.1"/>
    <property type="molecule type" value="Genomic_DNA"/>
</dbReference>